<dbReference type="PANTHER" id="PTHR40267">
    <property type="entry name" value="BLR3294 PROTEIN"/>
    <property type="match status" value="1"/>
</dbReference>
<reference evidence="1 2" key="1">
    <citation type="submission" date="2017-03" db="EMBL/GenBank/DDBJ databases">
        <authorList>
            <person name="Afonso C.L."/>
            <person name="Miller P.J."/>
            <person name="Scott M.A."/>
            <person name="Spackman E."/>
            <person name="Goraichik I."/>
            <person name="Dimitrov K.M."/>
            <person name="Suarez D.L."/>
            <person name="Swayne D.E."/>
        </authorList>
    </citation>
    <scope>NUCLEOTIDE SEQUENCE [LARGE SCALE GENOMIC DNA]</scope>
    <source>
        <strain evidence="1 2">CECT 7745</strain>
    </source>
</reference>
<dbReference type="OrthoDB" id="9816064at2"/>
<dbReference type="GO" id="GO:0050076">
    <property type="term" value="F:maleate isomerase activity"/>
    <property type="evidence" value="ECO:0007669"/>
    <property type="project" value="UniProtKB-EC"/>
</dbReference>
<accession>A0A1X7BQG4</accession>
<protein>
    <submittedName>
        <fullName evidence="1">Maleate isomerase</fullName>
        <ecNumber evidence="1">5.2.1.1</ecNumber>
    </submittedName>
</protein>
<dbReference type="EC" id="5.2.1.1" evidence="1"/>
<gene>
    <name evidence="1" type="primary">maiA_3</name>
    <name evidence="1" type="ORF">ROA7745_01661</name>
</gene>
<dbReference type="Proteomes" id="UP000193224">
    <property type="component" value="Unassembled WGS sequence"/>
</dbReference>
<dbReference type="Pfam" id="PF17645">
    <property type="entry name" value="Amdase"/>
    <property type="match status" value="1"/>
</dbReference>
<dbReference type="PANTHER" id="PTHR40267:SF1">
    <property type="entry name" value="BLR3294 PROTEIN"/>
    <property type="match status" value="1"/>
</dbReference>
<dbReference type="Gene3D" id="3.40.50.12500">
    <property type="match status" value="1"/>
</dbReference>
<dbReference type="AlphaFoldDB" id="A0A1X7BQG4"/>
<name>A0A1X7BQG4_9RHOB</name>
<dbReference type="PIRSF" id="PIRSF015736">
    <property type="entry name" value="MI"/>
    <property type="match status" value="1"/>
</dbReference>
<organism evidence="1 2">
    <name type="scientific">Roseovarius aestuarii</name>
    <dbReference type="NCBI Taxonomy" id="475083"/>
    <lineage>
        <taxon>Bacteria</taxon>
        <taxon>Pseudomonadati</taxon>
        <taxon>Pseudomonadota</taxon>
        <taxon>Alphaproteobacteria</taxon>
        <taxon>Rhodobacterales</taxon>
        <taxon>Roseobacteraceae</taxon>
        <taxon>Roseovarius</taxon>
    </lineage>
</organism>
<dbReference type="InterPro" id="IPR026286">
    <property type="entry name" value="MaiA/AMDase"/>
</dbReference>
<dbReference type="EMBL" id="FWXB01000005">
    <property type="protein sequence ID" value="SMC11841.1"/>
    <property type="molecule type" value="Genomic_DNA"/>
</dbReference>
<evidence type="ECO:0000313" key="1">
    <source>
        <dbReference type="EMBL" id="SMC11841.1"/>
    </source>
</evidence>
<keyword evidence="1" id="KW-0413">Isomerase</keyword>
<sequence>MTNRGGSRIGVLVPFTNTNLEPDMMMLAPSGVSLHFTRIGGYDEDEIPDENQMAELGASSLDEPLHLLQGAHPDVILYGCTSATLAHGPSFDRDLAAQIKSQSGALTVTAAGALVAALKVLRVSRIGFASPYVPSLNDRAIAFLADEGFETVSRADHAEPLGNEGQGALSPDAVYDLGLRADRPDADAIVLSCTDMRSAEIIERLERALGKPVVTSNQAMMFQSLQVLGAADPPLGFGELFERLSA</sequence>
<evidence type="ECO:0000313" key="2">
    <source>
        <dbReference type="Proteomes" id="UP000193224"/>
    </source>
</evidence>
<dbReference type="InterPro" id="IPR053714">
    <property type="entry name" value="Iso_Racemase_Enz_sf"/>
</dbReference>
<keyword evidence="2" id="KW-1185">Reference proteome</keyword>
<proteinExistence type="predicted"/>
<dbReference type="RefSeq" id="WP_085799812.1">
    <property type="nucleotide sequence ID" value="NZ_FWXB01000005.1"/>
</dbReference>